<dbReference type="Proteomes" id="UP000670092">
    <property type="component" value="Unassembled WGS sequence"/>
</dbReference>
<dbReference type="VEuPathDB" id="FungiDB:I7I52_04448"/>
<dbReference type="EMBL" id="JAEVHI010000004">
    <property type="protein sequence ID" value="KAG5293214.1"/>
    <property type="molecule type" value="Genomic_DNA"/>
</dbReference>
<gene>
    <name evidence="1" type="ORF">I7I52_04448</name>
</gene>
<organism evidence="1 2">
    <name type="scientific">Ajellomyces capsulatus</name>
    <name type="common">Darling's disease fungus</name>
    <name type="synonym">Histoplasma capsulatum</name>
    <dbReference type="NCBI Taxonomy" id="5037"/>
    <lineage>
        <taxon>Eukaryota</taxon>
        <taxon>Fungi</taxon>
        <taxon>Dikarya</taxon>
        <taxon>Ascomycota</taxon>
        <taxon>Pezizomycotina</taxon>
        <taxon>Eurotiomycetes</taxon>
        <taxon>Eurotiomycetidae</taxon>
        <taxon>Onygenales</taxon>
        <taxon>Ajellomycetaceae</taxon>
        <taxon>Histoplasma</taxon>
    </lineage>
</organism>
<name>A0A8H7YIV8_AJECA</name>
<protein>
    <submittedName>
        <fullName evidence="1">Uncharacterized protein</fullName>
    </submittedName>
</protein>
<reference evidence="1 2" key="1">
    <citation type="submission" date="2021-01" db="EMBL/GenBank/DDBJ databases">
        <title>Chromosome-level genome assembly of a human fungal pathogen reveals clustering of transcriptionally co-regulated genes.</title>
        <authorList>
            <person name="Voorhies M."/>
            <person name="Cohen S."/>
            <person name="Shea T.P."/>
            <person name="Petrus S."/>
            <person name="Munoz J.F."/>
            <person name="Poplawski S."/>
            <person name="Goldman W.E."/>
            <person name="Michael T."/>
            <person name="Cuomo C.A."/>
            <person name="Sil A."/>
            <person name="Beyhan S."/>
        </authorList>
    </citation>
    <scope>NUCLEOTIDE SEQUENCE [LARGE SCALE GENOMIC DNA]</scope>
    <source>
        <strain evidence="1 2">G184AR</strain>
    </source>
</reference>
<dbReference type="AlphaFoldDB" id="A0A8H7YIV8"/>
<evidence type="ECO:0000313" key="2">
    <source>
        <dbReference type="Proteomes" id="UP000670092"/>
    </source>
</evidence>
<accession>A0A8H7YIV8</accession>
<proteinExistence type="predicted"/>
<sequence length="60" mass="6614">MTPRDNKSKSTFPTGAIADSIGLFSRPDSSMLLLLYRDVDDVVRRTSVQGCCVNVQGHTR</sequence>
<comment type="caution">
    <text evidence="1">The sequence shown here is derived from an EMBL/GenBank/DDBJ whole genome shotgun (WGS) entry which is preliminary data.</text>
</comment>
<evidence type="ECO:0000313" key="1">
    <source>
        <dbReference type="EMBL" id="KAG5293214.1"/>
    </source>
</evidence>